<dbReference type="InterPro" id="IPR018060">
    <property type="entry name" value="HTH_AraC"/>
</dbReference>
<dbReference type="SUPFAM" id="SSF51215">
    <property type="entry name" value="Regulatory protein AraC"/>
    <property type="match status" value="1"/>
</dbReference>
<comment type="caution">
    <text evidence="6">The sequence shown here is derived from an EMBL/GenBank/DDBJ whole genome shotgun (WGS) entry which is preliminary data.</text>
</comment>
<keyword evidence="4" id="KW-0804">Transcription</keyword>
<dbReference type="Pfam" id="PF12833">
    <property type="entry name" value="HTH_18"/>
    <property type="match status" value="1"/>
</dbReference>
<dbReference type="InterPro" id="IPR009057">
    <property type="entry name" value="Homeodomain-like_sf"/>
</dbReference>
<keyword evidence="3" id="KW-0010">Activator</keyword>
<dbReference type="InterPro" id="IPR003313">
    <property type="entry name" value="AraC-bd"/>
</dbReference>
<accession>A0ABS8YKF5</accession>
<keyword evidence="1" id="KW-0805">Transcription regulation</keyword>
<dbReference type="PANTHER" id="PTHR46796:SF7">
    <property type="entry name" value="ARAC FAMILY TRANSCRIPTIONAL REGULATOR"/>
    <property type="match status" value="1"/>
</dbReference>
<name>A0ABS8YKF5_9BACL</name>
<dbReference type="PANTHER" id="PTHR46796">
    <property type="entry name" value="HTH-TYPE TRANSCRIPTIONAL ACTIVATOR RHAS-RELATED"/>
    <property type="match status" value="1"/>
</dbReference>
<dbReference type="SUPFAM" id="SSF46689">
    <property type="entry name" value="Homeodomain-like"/>
    <property type="match status" value="2"/>
</dbReference>
<evidence type="ECO:0000313" key="6">
    <source>
        <dbReference type="EMBL" id="MCE5171055.1"/>
    </source>
</evidence>
<dbReference type="Gene3D" id="1.10.10.60">
    <property type="entry name" value="Homeodomain-like"/>
    <property type="match status" value="2"/>
</dbReference>
<sequence length="289" mass="33134">MDSLHFPMLTDKERTLPLIVTTVGSWSHQTEIDRPHGYPDYQWLQCTSGRGIFRWEGHEETIEISSGQGVLLFPDVPHEYKPMEEPWGIYWFGFQGALAQELLSTVNIRQSSHMTLRSPDITMDPIRRALALLSDSAYGQGTVLSSLAYELVMAWGRCGWADTGKAGRQPKQGIESLAPLLDWIHEHYMKEVTLQQMADRINISPQYVCTLFRRSMGFRPLQYVNRLRIRKSMQLLMSQPELSVSEIGNEVGFQHASYFIQRFKQQEGMTPAQFRQLHGGIAAREESLE</sequence>
<dbReference type="RefSeq" id="WP_233697637.1">
    <property type="nucleotide sequence ID" value="NZ_JAJNBZ010000014.1"/>
</dbReference>
<dbReference type="PROSITE" id="PS01124">
    <property type="entry name" value="HTH_ARAC_FAMILY_2"/>
    <property type="match status" value="1"/>
</dbReference>
<dbReference type="PROSITE" id="PS00041">
    <property type="entry name" value="HTH_ARAC_FAMILY_1"/>
    <property type="match status" value="1"/>
</dbReference>
<dbReference type="Gene3D" id="2.60.120.280">
    <property type="entry name" value="Regulatory protein AraC"/>
    <property type="match status" value="1"/>
</dbReference>
<organism evidence="6 7">
    <name type="scientific">Paenibacillus profundus</name>
    <dbReference type="NCBI Taxonomy" id="1173085"/>
    <lineage>
        <taxon>Bacteria</taxon>
        <taxon>Bacillati</taxon>
        <taxon>Bacillota</taxon>
        <taxon>Bacilli</taxon>
        <taxon>Bacillales</taxon>
        <taxon>Paenibacillaceae</taxon>
        <taxon>Paenibacillus</taxon>
    </lineage>
</organism>
<dbReference type="EMBL" id="JAJNBZ010000014">
    <property type="protein sequence ID" value="MCE5171055.1"/>
    <property type="molecule type" value="Genomic_DNA"/>
</dbReference>
<dbReference type="InterPro" id="IPR037923">
    <property type="entry name" value="HTH-like"/>
</dbReference>
<feature type="domain" description="HTH araC/xylS-type" evidence="5">
    <location>
        <begin position="178"/>
        <end position="277"/>
    </location>
</feature>
<keyword evidence="7" id="KW-1185">Reference proteome</keyword>
<dbReference type="InterPro" id="IPR020449">
    <property type="entry name" value="Tscrpt_reg_AraC-type_HTH"/>
</dbReference>
<evidence type="ECO:0000256" key="3">
    <source>
        <dbReference type="ARBA" id="ARBA00023159"/>
    </source>
</evidence>
<dbReference type="SMART" id="SM00342">
    <property type="entry name" value="HTH_ARAC"/>
    <property type="match status" value="1"/>
</dbReference>
<evidence type="ECO:0000256" key="2">
    <source>
        <dbReference type="ARBA" id="ARBA00023125"/>
    </source>
</evidence>
<evidence type="ECO:0000259" key="5">
    <source>
        <dbReference type="PROSITE" id="PS01124"/>
    </source>
</evidence>
<evidence type="ECO:0000256" key="4">
    <source>
        <dbReference type="ARBA" id="ARBA00023163"/>
    </source>
</evidence>
<gene>
    <name evidence="6" type="ORF">LQV63_17275</name>
</gene>
<proteinExistence type="predicted"/>
<reference evidence="6 7" key="1">
    <citation type="submission" date="2021-11" db="EMBL/GenBank/DDBJ databases">
        <title>Draft genome sequence of Paenibacillus profundus YoMME, a new Gram-positive bacteria with exoelectrogenic properties.</title>
        <authorList>
            <person name="Hubenova Y."/>
            <person name="Hubenova E."/>
            <person name="Manasiev Y."/>
            <person name="Peykov S."/>
            <person name="Mitov M."/>
        </authorList>
    </citation>
    <scope>NUCLEOTIDE SEQUENCE [LARGE SCALE GENOMIC DNA]</scope>
    <source>
        <strain evidence="6 7">YoMME</strain>
    </source>
</reference>
<dbReference type="PRINTS" id="PR00032">
    <property type="entry name" value="HTHARAC"/>
</dbReference>
<evidence type="ECO:0000256" key="1">
    <source>
        <dbReference type="ARBA" id="ARBA00023015"/>
    </source>
</evidence>
<dbReference type="Proteomes" id="UP001199916">
    <property type="component" value="Unassembled WGS sequence"/>
</dbReference>
<keyword evidence="2" id="KW-0238">DNA-binding</keyword>
<protein>
    <submittedName>
        <fullName evidence="6">AraC family transcriptional regulator</fullName>
    </submittedName>
</protein>
<dbReference type="Pfam" id="PF02311">
    <property type="entry name" value="AraC_binding"/>
    <property type="match status" value="1"/>
</dbReference>
<dbReference type="InterPro" id="IPR050204">
    <property type="entry name" value="AraC_XylS_family_regulators"/>
</dbReference>
<evidence type="ECO:0000313" key="7">
    <source>
        <dbReference type="Proteomes" id="UP001199916"/>
    </source>
</evidence>
<dbReference type="InterPro" id="IPR018062">
    <property type="entry name" value="HTH_AraC-typ_CS"/>
</dbReference>